<keyword evidence="4" id="KW-1185">Reference proteome</keyword>
<sequence>MSKTSAASQHTGRISVFFDARFTRTTHHDGISRYGSCLLAALLEATREGGPDADIDVTAIISDEAQLDLLPDCRWVKLTDPTSPAEVAIAGKLNALGADVVFSTMQVMGSTGRRYGLILTVHDLIYYSHPTPPGDLPWILRLLWRLYHLSFVPQRLLLDRADAVAAVSATTRDLIGDNALTVKPVTVVSNAAEVGVAGPRSVDRHDARSLVYMGAFLPYKNVETLIRSLEHLPGWTLHVASRIEGRREAQLRALIPDRARVVFHRGVSEEEYARLLDEATALVTASKEEGFGLPVIEAMAQGVPVAVSDIPIFHEIAGDAAVYFDPDDPAAVARAITELTDPETWMTRSRAGLEQARRFDWAQSAQALIGLIRSVHAGRR</sequence>
<dbReference type="CDD" id="cd03809">
    <property type="entry name" value="GT4_MtfB-like"/>
    <property type="match status" value="1"/>
</dbReference>
<dbReference type="RefSeq" id="WP_113903955.1">
    <property type="nucleotide sequence ID" value="NZ_QNSB01000005.1"/>
</dbReference>
<evidence type="ECO:0000256" key="1">
    <source>
        <dbReference type="ARBA" id="ARBA00022679"/>
    </source>
</evidence>
<dbReference type="AlphaFoldDB" id="A0A366IHZ2"/>
<evidence type="ECO:0000313" key="4">
    <source>
        <dbReference type="Proteomes" id="UP000253509"/>
    </source>
</evidence>
<dbReference type="GO" id="GO:0016757">
    <property type="term" value="F:glycosyltransferase activity"/>
    <property type="evidence" value="ECO:0007669"/>
    <property type="project" value="InterPro"/>
</dbReference>
<dbReference type="InterPro" id="IPR001296">
    <property type="entry name" value="Glyco_trans_1"/>
</dbReference>
<evidence type="ECO:0000313" key="3">
    <source>
        <dbReference type="EMBL" id="RBP71431.1"/>
    </source>
</evidence>
<protein>
    <submittedName>
        <fullName evidence="3">Glycosyltransferase involved in cell wall biosynthesis</fullName>
    </submittedName>
</protein>
<evidence type="ECO:0000259" key="2">
    <source>
        <dbReference type="Pfam" id="PF00534"/>
    </source>
</evidence>
<dbReference type="Proteomes" id="UP000253509">
    <property type="component" value="Unassembled WGS sequence"/>
</dbReference>
<feature type="domain" description="Glycosyl transferase family 1" evidence="2">
    <location>
        <begin position="206"/>
        <end position="341"/>
    </location>
</feature>
<dbReference type="SUPFAM" id="SSF53756">
    <property type="entry name" value="UDP-Glycosyltransferase/glycogen phosphorylase"/>
    <property type="match status" value="1"/>
</dbReference>
<gene>
    <name evidence="3" type="ORF">DFO65_10529</name>
</gene>
<name>A0A366IHZ2_9MICO</name>
<reference evidence="3 4" key="1">
    <citation type="submission" date="2018-06" db="EMBL/GenBank/DDBJ databases">
        <title>Freshwater and sediment microbial communities from various areas in North America, analyzing microbe dynamics in response to fracking.</title>
        <authorList>
            <person name="Lamendella R."/>
        </authorList>
    </citation>
    <scope>NUCLEOTIDE SEQUENCE [LARGE SCALE GENOMIC DNA]</scope>
    <source>
        <strain evidence="3 4">3b_TX</strain>
    </source>
</reference>
<dbReference type="Pfam" id="PF00534">
    <property type="entry name" value="Glycos_transf_1"/>
    <property type="match status" value="1"/>
</dbReference>
<accession>A0A366IHZ2</accession>
<dbReference type="Gene3D" id="3.40.50.2000">
    <property type="entry name" value="Glycogen Phosphorylase B"/>
    <property type="match status" value="2"/>
</dbReference>
<keyword evidence="1 3" id="KW-0808">Transferase</keyword>
<proteinExistence type="predicted"/>
<dbReference type="GO" id="GO:0009103">
    <property type="term" value="P:lipopolysaccharide biosynthetic process"/>
    <property type="evidence" value="ECO:0007669"/>
    <property type="project" value="TreeGrafter"/>
</dbReference>
<dbReference type="PANTHER" id="PTHR46401:SF2">
    <property type="entry name" value="GLYCOSYLTRANSFERASE WBBK-RELATED"/>
    <property type="match status" value="1"/>
</dbReference>
<dbReference type="EMBL" id="QNSB01000005">
    <property type="protein sequence ID" value="RBP71431.1"/>
    <property type="molecule type" value="Genomic_DNA"/>
</dbReference>
<comment type="caution">
    <text evidence="3">The sequence shown here is derived from an EMBL/GenBank/DDBJ whole genome shotgun (WGS) entry which is preliminary data.</text>
</comment>
<organism evidence="3 4">
    <name type="scientific">Brevibacterium celere</name>
    <dbReference type="NCBI Taxonomy" id="225845"/>
    <lineage>
        <taxon>Bacteria</taxon>
        <taxon>Bacillati</taxon>
        <taxon>Actinomycetota</taxon>
        <taxon>Actinomycetes</taxon>
        <taxon>Micrococcales</taxon>
        <taxon>Brevibacteriaceae</taxon>
        <taxon>Brevibacterium</taxon>
    </lineage>
</organism>
<dbReference type="PANTHER" id="PTHR46401">
    <property type="entry name" value="GLYCOSYLTRANSFERASE WBBK-RELATED"/>
    <property type="match status" value="1"/>
</dbReference>